<organism evidence="4 5">
    <name type="scientific">Paramecium octaurelia</name>
    <dbReference type="NCBI Taxonomy" id="43137"/>
    <lineage>
        <taxon>Eukaryota</taxon>
        <taxon>Sar</taxon>
        <taxon>Alveolata</taxon>
        <taxon>Ciliophora</taxon>
        <taxon>Intramacronucleata</taxon>
        <taxon>Oligohymenophorea</taxon>
        <taxon>Peniculida</taxon>
        <taxon>Parameciidae</taxon>
        <taxon>Paramecium</taxon>
    </lineage>
</organism>
<evidence type="ECO:0000256" key="1">
    <source>
        <dbReference type="SAM" id="MobiDB-lite"/>
    </source>
</evidence>
<sequence length="693" mass="81473">MDQSSSILSIKREKFRTVIRKEFIEQQLKKKRIIIPEQEDHDLNDKLKIIKKQMIAIHENIENDFKKAMIKYYDYLVDQDLMNELLLQFELNCQQNYRINIYWILCNLTLGDNIGARFLFDTNFDFLKILYTDIKNPAYNEFVLEIIQNLLADDDIDVFEYLMRDDELLQMLNKNVNIISEENYKKLLVHICVKIVEFKSLLSNYLVETLCQLMPQYIAFQCSYILTSRMEFTNHHLVLHAVRYLLNNDENLTSIILRILQEITDSYLLYQILQQKEIHNFICNLFLTTNNSNCIKSLLTIFYNVVESEEIQFYICQKEVLTLIIKYSLNLEYTEKSLNVLEYLMQDDKFLFDYPELVDEQYYCSQLHNLNDEDPNTSIAILNYIKRVLEFWDTRNDDKYLNIFSKYKNKKICICLKIKVYQIQQISYFYATIELLLFLLIYKQLEMFRTLDDLKKGEKDEKQKKTSNSYAGGEKSGLSVENPDDMDQIINNAKQGGTRPDQDEDPKEWCKITLWSNGFQINDGEFKDINDPESKKFLAELKQNQVPTSLRSKYPKGLSVKLEDRKSEKYVPPPPPKYVEFSGSGVSLGQQQFVQQQQQVKVDLSKQGQIQIDPNQPTTDIMVRLSTGNTITLTVNTTTRVSAIQQHLLRMMNLPPQKQIQLISGFPPRPIQNLNQTVEEADLCDSQITQTVV</sequence>
<dbReference type="OMA" id="RINIYWI"/>
<dbReference type="PANTHER" id="PTHR23333">
    <property type="entry name" value="UBX DOMAIN CONTAINING PROTEIN"/>
    <property type="match status" value="1"/>
</dbReference>
<dbReference type="PROSITE" id="PS51399">
    <property type="entry name" value="SEP"/>
    <property type="match status" value="1"/>
</dbReference>
<dbReference type="GO" id="GO:0043161">
    <property type="term" value="P:proteasome-mediated ubiquitin-dependent protein catabolic process"/>
    <property type="evidence" value="ECO:0007669"/>
    <property type="project" value="TreeGrafter"/>
</dbReference>
<dbReference type="GO" id="GO:0000045">
    <property type="term" value="P:autophagosome assembly"/>
    <property type="evidence" value="ECO:0007669"/>
    <property type="project" value="TreeGrafter"/>
</dbReference>
<dbReference type="GO" id="GO:0031468">
    <property type="term" value="P:nuclear membrane reassembly"/>
    <property type="evidence" value="ECO:0007669"/>
    <property type="project" value="TreeGrafter"/>
</dbReference>
<dbReference type="GO" id="GO:0043130">
    <property type="term" value="F:ubiquitin binding"/>
    <property type="evidence" value="ECO:0007669"/>
    <property type="project" value="TreeGrafter"/>
</dbReference>
<dbReference type="EMBL" id="CAJJDP010000032">
    <property type="protein sequence ID" value="CAD8156547.1"/>
    <property type="molecule type" value="Genomic_DNA"/>
</dbReference>
<dbReference type="Pfam" id="PF00789">
    <property type="entry name" value="UBX"/>
    <property type="match status" value="1"/>
</dbReference>
<evidence type="ECO:0000259" key="3">
    <source>
        <dbReference type="PROSITE" id="PS51399"/>
    </source>
</evidence>
<dbReference type="GO" id="GO:0005634">
    <property type="term" value="C:nucleus"/>
    <property type="evidence" value="ECO:0007669"/>
    <property type="project" value="TreeGrafter"/>
</dbReference>
<reference evidence="4" key="1">
    <citation type="submission" date="2021-01" db="EMBL/GenBank/DDBJ databases">
        <authorList>
            <consortium name="Genoscope - CEA"/>
            <person name="William W."/>
        </authorList>
    </citation>
    <scope>NUCLEOTIDE SEQUENCE</scope>
</reference>
<feature type="domain" description="UBX" evidence="2">
    <location>
        <begin position="614"/>
        <end position="691"/>
    </location>
</feature>
<keyword evidence="5" id="KW-1185">Reference proteome</keyword>
<dbReference type="InterPro" id="IPR012989">
    <property type="entry name" value="SEP_domain"/>
</dbReference>
<proteinExistence type="predicted"/>
<dbReference type="GO" id="GO:0007030">
    <property type="term" value="P:Golgi organization"/>
    <property type="evidence" value="ECO:0007669"/>
    <property type="project" value="TreeGrafter"/>
</dbReference>
<accession>A0A8S1TYJ0</accession>
<dbReference type="SMART" id="SM00553">
    <property type="entry name" value="SEP"/>
    <property type="match status" value="1"/>
</dbReference>
<gene>
    <name evidence="4" type="ORF">POCTA_138.1.T0320177</name>
</gene>
<dbReference type="OrthoDB" id="25887at2759"/>
<dbReference type="Proteomes" id="UP000683925">
    <property type="component" value="Unassembled WGS sequence"/>
</dbReference>
<dbReference type="GO" id="GO:0061025">
    <property type="term" value="P:membrane fusion"/>
    <property type="evidence" value="ECO:0007669"/>
    <property type="project" value="TreeGrafter"/>
</dbReference>
<evidence type="ECO:0000313" key="5">
    <source>
        <dbReference type="Proteomes" id="UP000683925"/>
    </source>
</evidence>
<comment type="caution">
    <text evidence="4">The sequence shown here is derived from an EMBL/GenBank/DDBJ whole genome shotgun (WGS) entry which is preliminary data.</text>
</comment>
<dbReference type="PROSITE" id="PS50033">
    <property type="entry name" value="UBX"/>
    <property type="match status" value="1"/>
</dbReference>
<protein>
    <recommendedName>
        <fullName evidence="6">Ubiquitin-like domain-containing protein</fullName>
    </recommendedName>
</protein>
<evidence type="ECO:0008006" key="6">
    <source>
        <dbReference type="Google" id="ProtNLM"/>
    </source>
</evidence>
<dbReference type="InterPro" id="IPR001012">
    <property type="entry name" value="UBX_dom"/>
</dbReference>
<dbReference type="PANTHER" id="PTHR23333:SF20">
    <property type="entry name" value="NSFL1 COFACTOR P47"/>
    <property type="match status" value="1"/>
</dbReference>
<dbReference type="AlphaFoldDB" id="A0A8S1TYJ0"/>
<feature type="region of interest" description="Disordered" evidence="1">
    <location>
        <begin position="458"/>
        <end position="506"/>
    </location>
</feature>
<dbReference type="Pfam" id="PF08059">
    <property type="entry name" value="SEP"/>
    <property type="match status" value="1"/>
</dbReference>
<evidence type="ECO:0000259" key="2">
    <source>
        <dbReference type="PROSITE" id="PS50033"/>
    </source>
</evidence>
<dbReference type="GO" id="GO:0005829">
    <property type="term" value="C:cytosol"/>
    <property type="evidence" value="ECO:0007669"/>
    <property type="project" value="TreeGrafter"/>
</dbReference>
<name>A0A8S1TYJ0_PAROT</name>
<feature type="domain" description="SEP" evidence="3">
    <location>
        <begin position="507"/>
        <end position="571"/>
    </location>
</feature>
<evidence type="ECO:0000313" key="4">
    <source>
        <dbReference type="EMBL" id="CAD8156547.1"/>
    </source>
</evidence>